<dbReference type="GO" id="GO:0004222">
    <property type="term" value="F:metalloendopeptidase activity"/>
    <property type="evidence" value="ECO:0007669"/>
    <property type="project" value="UniProtKB-UniRule"/>
</dbReference>
<name>A0AAV1Z6W7_9ARAC</name>
<dbReference type="Gene3D" id="3.40.390.10">
    <property type="entry name" value="Collagenase (Catalytic Domain)"/>
    <property type="match status" value="1"/>
</dbReference>
<dbReference type="PANTHER" id="PTHR10127:SF780">
    <property type="entry name" value="METALLOENDOPEPTIDASE"/>
    <property type="match status" value="1"/>
</dbReference>
<dbReference type="PRINTS" id="PR00480">
    <property type="entry name" value="ASTACIN"/>
</dbReference>
<keyword evidence="3 8" id="KW-0479">Metal-binding</keyword>
<dbReference type="InterPro" id="IPR001506">
    <property type="entry name" value="Peptidase_M12A"/>
</dbReference>
<comment type="cofactor">
    <cofactor evidence="8 9">
        <name>Zn(2+)</name>
        <dbReference type="ChEBI" id="CHEBI:29105"/>
    </cofactor>
    <text evidence="8 9">Binds 1 zinc ion per subunit.</text>
</comment>
<dbReference type="Pfam" id="PF01400">
    <property type="entry name" value="Astacin"/>
    <property type="match status" value="1"/>
</dbReference>
<dbReference type="GO" id="GO:0006508">
    <property type="term" value="P:proteolysis"/>
    <property type="evidence" value="ECO:0007669"/>
    <property type="project" value="UniProtKB-KW"/>
</dbReference>
<protein>
    <recommendedName>
        <fullName evidence="9">Metalloendopeptidase</fullName>
        <ecNumber evidence="9">3.4.24.-</ecNumber>
    </recommendedName>
</protein>
<evidence type="ECO:0000256" key="1">
    <source>
        <dbReference type="ARBA" id="ARBA00011245"/>
    </source>
</evidence>
<evidence type="ECO:0000256" key="6">
    <source>
        <dbReference type="ARBA" id="ARBA00023049"/>
    </source>
</evidence>
<keyword evidence="12" id="KW-1185">Reference proteome</keyword>
<feature type="active site" evidence="8">
    <location>
        <position position="99"/>
    </location>
</feature>
<feature type="binding site" evidence="8">
    <location>
        <position position="102"/>
    </location>
    <ligand>
        <name>Zn(2+)</name>
        <dbReference type="ChEBI" id="CHEBI:29105"/>
        <note>catalytic</note>
    </ligand>
</feature>
<comment type="subunit">
    <text evidence="1">Monomer.</text>
</comment>
<evidence type="ECO:0000259" key="10">
    <source>
        <dbReference type="PROSITE" id="PS51864"/>
    </source>
</evidence>
<keyword evidence="2 8" id="KW-0645">Protease</keyword>
<comment type="caution">
    <text evidence="8">Lacks conserved residue(s) required for the propagation of feature annotation.</text>
</comment>
<keyword evidence="4 8" id="KW-0378">Hydrolase</keyword>
<reference evidence="11 12" key="1">
    <citation type="submission" date="2024-04" db="EMBL/GenBank/DDBJ databases">
        <authorList>
            <person name="Rising A."/>
            <person name="Reimegard J."/>
            <person name="Sonavane S."/>
            <person name="Akerstrom W."/>
            <person name="Nylinder S."/>
            <person name="Hedman E."/>
            <person name="Kallberg Y."/>
        </authorList>
    </citation>
    <scope>NUCLEOTIDE SEQUENCE [LARGE SCALE GENOMIC DNA]</scope>
</reference>
<dbReference type="PANTHER" id="PTHR10127">
    <property type="entry name" value="DISCOIDIN, CUB, EGF, LAMININ , AND ZINC METALLOPROTEASE DOMAIN CONTAINING"/>
    <property type="match status" value="1"/>
</dbReference>
<keyword evidence="5 8" id="KW-0862">Zinc</keyword>
<dbReference type="InterPro" id="IPR006026">
    <property type="entry name" value="Peptidase_Metallo"/>
</dbReference>
<dbReference type="EMBL" id="CAXIEN010000020">
    <property type="protein sequence ID" value="CAL1265941.1"/>
    <property type="molecule type" value="Genomic_DNA"/>
</dbReference>
<evidence type="ECO:0000313" key="11">
    <source>
        <dbReference type="EMBL" id="CAL1265941.1"/>
    </source>
</evidence>
<dbReference type="AlphaFoldDB" id="A0AAV1Z6W7"/>
<evidence type="ECO:0000256" key="4">
    <source>
        <dbReference type="ARBA" id="ARBA00022801"/>
    </source>
</evidence>
<dbReference type="InterPro" id="IPR024079">
    <property type="entry name" value="MetalloPept_cat_dom_sf"/>
</dbReference>
<organism evidence="11 12">
    <name type="scientific">Larinioides sclopetarius</name>
    <dbReference type="NCBI Taxonomy" id="280406"/>
    <lineage>
        <taxon>Eukaryota</taxon>
        <taxon>Metazoa</taxon>
        <taxon>Ecdysozoa</taxon>
        <taxon>Arthropoda</taxon>
        <taxon>Chelicerata</taxon>
        <taxon>Arachnida</taxon>
        <taxon>Araneae</taxon>
        <taxon>Araneomorphae</taxon>
        <taxon>Entelegynae</taxon>
        <taxon>Araneoidea</taxon>
        <taxon>Araneidae</taxon>
        <taxon>Larinioides</taxon>
    </lineage>
</organism>
<dbReference type="Proteomes" id="UP001497382">
    <property type="component" value="Unassembled WGS sequence"/>
</dbReference>
<feature type="domain" description="Peptidase M12A" evidence="10">
    <location>
        <begin position="3"/>
        <end position="149"/>
    </location>
</feature>
<comment type="function">
    <text evidence="7">Zinc metalloprotease. Provoques deadhesion of endothelial cells from cell cultures, and also degradation of fibronectin, fibrinogen and gelatin in vitro. Its role in the venom is not fully understood but it might act as a spreading factor that facilitates diffusion of other venom toxins. Alternatively, it might be involved in the proteolytic processing of other venom toxins or it might play a role in extra-oral digestion of prey.</text>
</comment>
<evidence type="ECO:0000256" key="3">
    <source>
        <dbReference type="ARBA" id="ARBA00022723"/>
    </source>
</evidence>
<gene>
    <name evidence="11" type="ORF">LARSCL_LOCUS2833</name>
</gene>
<dbReference type="GO" id="GO:0008270">
    <property type="term" value="F:zinc ion binding"/>
    <property type="evidence" value="ECO:0007669"/>
    <property type="project" value="UniProtKB-UniRule"/>
</dbReference>
<sequence length="149" mass="17838">MASKIPLERHYLSNEDEKNGAWEIRYEIDPILDFKRRHIENAMDEIEKYSRIKFLPRTTQRCYLNITKDDGCYFNSGDNCFQIISLGVGCRDFGTILHELLHVFGFEHEHNRPDRDEYLVIHWENIEEVQLAQRVKELCLEEWSLYATL</sequence>
<comment type="caution">
    <text evidence="11">The sequence shown here is derived from an EMBL/GenBank/DDBJ whole genome shotgun (WGS) entry which is preliminary data.</text>
</comment>
<dbReference type="PROSITE" id="PS51864">
    <property type="entry name" value="ASTACIN"/>
    <property type="match status" value="1"/>
</dbReference>
<dbReference type="EC" id="3.4.24.-" evidence="9"/>
<feature type="binding site" evidence="8">
    <location>
        <position position="98"/>
    </location>
    <ligand>
        <name>Zn(2+)</name>
        <dbReference type="ChEBI" id="CHEBI:29105"/>
        <note>catalytic</note>
    </ligand>
</feature>
<dbReference type="SMART" id="SM00235">
    <property type="entry name" value="ZnMc"/>
    <property type="match status" value="1"/>
</dbReference>
<dbReference type="SUPFAM" id="SSF55486">
    <property type="entry name" value="Metalloproteases ('zincins'), catalytic domain"/>
    <property type="match status" value="1"/>
</dbReference>
<keyword evidence="6 8" id="KW-0482">Metalloprotease</keyword>
<evidence type="ECO:0000256" key="8">
    <source>
        <dbReference type="PROSITE-ProRule" id="PRU01211"/>
    </source>
</evidence>
<evidence type="ECO:0000256" key="7">
    <source>
        <dbReference type="ARBA" id="ARBA00025529"/>
    </source>
</evidence>
<proteinExistence type="predicted"/>
<feature type="binding site" evidence="8">
    <location>
        <position position="108"/>
    </location>
    <ligand>
        <name>Zn(2+)</name>
        <dbReference type="ChEBI" id="CHEBI:29105"/>
        <note>catalytic</note>
    </ligand>
</feature>
<accession>A0AAV1Z6W7</accession>
<evidence type="ECO:0000256" key="5">
    <source>
        <dbReference type="ARBA" id="ARBA00022833"/>
    </source>
</evidence>
<evidence type="ECO:0000256" key="9">
    <source>
        <dbReference type="RuleBase" id="RU361183"/>
    </source>
</evidence>
<evidence type="ECO:0000256" key="2">
    <source>
        <dbReference type="ARBA" id="ARBA00022670"/>
    </source>
</evidence>
<evidence type="ECO:0000313" key="12">
    <source>
        <dbReference type="Proteomes" id="UP001497382"/>
    </source>
</evidence>